<dbReference type="GO" id="GO:0008173">
    <property type="term" value="F:RNA methyltransferase activity"/>
    <property type="evidence" value="ECO:0007669"/>
    <property type="project" value="InterPro"/>
</dbReference>
<organism evidence="5 6">
    <name type="scientific">Longimicrobium terrae</name>
    <dbReference type="NCBI Taxonomy" id="1639882"/>
    <lineage>
        <taxon>Bacteria</taxon>
        <taxon>Pseudomonadati</taxon>
        <taxon>Gemmatimonadota</taxon>
        <taxon>Longimicrobiia</taxon>
        <taxon>Longimicrobiales</taxon>
        <taxon>Longimicrobiaceae</taxon>
        <taxon>Longimicrobium</taxon>
    </lineage>
</organism>
<evidence type="ECO:0000313" key="5">
    <source>
        <dbReference type="EMBL" id="MBB6072012.1"/>
    </source>
</evidence>
<dbReference type="EMBL" id="JACHIA010000012">
    <property type="protein sequence ID" value="MBB6072012.1"/>
    <property type="molecule type" value="Genomic_DNA"/>
</dbReference>
<keyword evidence="2 5" id="KW-0489">Methyltransferase</keyword>
<dbReference type="Gene3D" id="3.30.1330.30">
    <property type="match status" value="1"/>
</dbReference>
<dbReference type="SUPFAM" id="SSF55315">
    <property type="entry name" value="L30e-like"/>
    <property type="match status" value="1"/>
</dbReference>
<dbReference type="InterPro" id="IPR029026">
    <property type="entry name" value="tRNA_m1G_MTases_N"/>
</dbReference>
<evidence type="ECO:0000256" key="3">
    <source>
        <dbReference type="ARBA" id="ARBA00022679"/>
    </source>
</evidence>
<dbReference type="SMART" id="SM00967">
    <property type="entry name" value="SpoU_sub_bind"/>
    <property type="match status" value="1"/>
</dbReference>
<reference evidence="5 6" key="1">
    <citation type="submission" date="2020-08" db="EMBL/GenBank/DDBJ databases">
        <title>Genomic Encyclopedia of Type Strains, Phase IV (KMG-IV): sequencing the most valuable type-strain genomes for metagenomic binning, comparative biology and taxonomic classification.</title>
        <authorList>
            <person name="Goeker M."/>
        </authorList>
    </citation>
    <scope>NUCLEOTIDE SEQUENCE [LARGE SCALE GENOMIC DNA]</scope>
    <source>
        <strain evidence="5 6">DSM 29007</strain>
    </source>
</reference>
<dbReference type="GO" id="GO:0003723">
    <property type="term" value="F:RNA binding"/>
    <property type="evidence" value="ECO:0007669"/>
    <property type="project" value="InterPro"/>
</dbReference>
<dbReference type="GO" id="GO:0032259">
    <property type="term" value="P:methylation"/>
    <property type="evidence" value="ECO:0007669"/>
    <property type="project" value="UniProtKB-KW"/>
</dbReference>
<dbReference type="CDD" id="cd18095">
    <property type="entry name" value="SpoU-like_rRNA-MTase"/>
    <property type="match status" value="1"/>
</dbReference>
<dbReference type="InterPro" id="IPR013123">
    <property type="entry name" value="SpoU_subst-bd"/>
</dbReference>
<dbReference type="AlphaFoldDB" id="A0A841H202"/>
<dbReference type="RefSeq" id="WP_170034830.1">
    <property type="nucleotide sequence ID" value="NZ_JABDTL010000001.1"/>
</dbReference>
<keyword evidence="6" id="KW-1185">Reference proteome</keyword>
<dbReference type="InterPro" id="IPR029064">
    <property type="entry name" value="Ribosomal_eL30-like_sf"/>
</dbReference>
<dbReference type="Gene3D" id="3.40.1280.10">
    <property type="match status" value="1"/>
</dbReference>
<sequence length="257" mass="27142">MGVLTRREERLLRLLRQRKHRETEGLFVAEGIRAVEDLLASELSIDFVAAASSAGDTPRGRSLIHALLDQNVTLREVSEVELRTLADTESPQGILAVGSVPEGGLDRIRVEREPAVVLVVDAVQDPGNLGTLARTAEALGAAGLVCLPGTVDAWNPKTVRAAMGATFRLPVVESGWNELAPWLRENGFQVLASGTGGEAVGEPAPARTALVVGNEGAGVGDETRARAHRVVGIPLRGRAESLNVAAAGAILMHQLLR</sequence>
<comment type="caution">
    <text evidence="5">The sequence shown here is derived from an EMBL/GenBank/DDBJ whole genome shotgun (WGS) entry which is preliminary data.</text>
</comment>
<dbReference type="InterPro" id="IPR051259">
    <property type="entry name" value="rRNA_Methyltransferase"/>
</dbReference>
<keyword evidence="3 5" id="KW-0808">Transferase</keyword>
<dbReference type="Pfam" id="PF22435">
    <property type="entry name" value="MRM3-like_sub_bind"/>
    <property type="match status" value="1"/>
</dbReference>
<evidence type="ECO:0000256" key="2">
    <source>
        <dbReference type="ARBA" id="ARBA00022603"/>
    </source>
</evidence>
<dbReference type="Proteomes" id="UP000582837">
    <property type="component" value="Unassembled WGS sequence"/>
</dbReference>
<evidence type="ECO:0000313" key="6">
    <source>
        <dbReference type="Proteomes" id="UP000582837"/>
    </source>
</evidence>
<gene>
    <name evidence="5" type="ORF">HNQ61_003673</name>
</gene>
<dbReference type="GO" id="GO:0005737">
    <property type="term" value="C:cytoplasm"/>
    <property type="evidence" value="ECO:0007669"/>
    <property type="project" value="UniProtKB-ARBA"/>
</dbReference>
<accession>A0A841H202</accession>
<dbReference type="PANTHER" id="PTHR43191">
    <property type="entry name" value="RRNA METHYLTRANSFERASE 3"/>
    <property type="match status" value="1"/>
</dbReference>
<name>A0A841H202_9BACT</name>
<proteinExistence type="inferred from homology"/>
<feature type="domain" description="RNA 2-O ribose methyltransferase substrate binding" evidence="4">
    <location>
        <begin position="28"/>
        <end position="104"/>
    </location>
</feature>
<comment type="similarity">
    <text evidence="1">Belongs to the class IV-like SAM-binding methyltransferase superfamily. RNA methyltransferase TrmH family.</text>
</comment>
<dbReference type="PANTHER" id="PTHR43191:SF2">
    <property type="entry name" value="RRNA METHYLTRANSFERASE 3, MITOCHONDRIAL"/>
    <property type="match status" value="1"/>
</dbReference>
<evidence type="ECO:0000256" key="1">
    <source>
        <dbReference type="ARBA" id="ARBA00007228"/>
    </source>
</evidence>
<dbReference type="SUPFAM" id="SSF75217">
    <property type="entry name" value="alpha/beta knot"/>
    <property type="match status" value="1"/>
</dbReference>
<dbReference type="InterPro" id="IPR053888">
    <property type="entry name" value="MRM3-like_sub_bind"/>
</dbReference>
<dbReference type="InterPro" id="IPR001537">
    <property type="entry name" value="SpoU_MeTrfase"/>
</dbReference>
<dbReference type="Pfam" id="PF00588">
    <property type="entry name" value="SpoU_methylase"/>
    <property type="match status" value="1"/>
</dbReference>
<dbReference type="GO" id="GO:0006396">
    <property type="term" value="P:RNA processing"/>
    <property type="evidence" value="ECO:0007669"/>
    <property type="project" value="InterPro"/>
</dbReference>
<protein>
    <submittedName>
        <fullName evidence="5">TrmH family RNA methyltransferase</fullName>
    </submittedName>
</protein>
<evidence type="ECO:0000259" key="4">
    <source>
        <dbReference type="SMART" id="SM00967"/>
    </source>
</evidence>
<dbReference type="InterPro" id="IPR029028">
    <property type="entry name" value="Alpha/beta_knot_MTases"/>
</dbReference>